<protein>
    <submittedName>
        <fullName evidence="2">Uncharacterized protein</fullName>
    </submittedName>
</protein>
<gene>
    <name evidence="2" type="ORF">SNAT2548_LOCUS24779</name>
</gene>
<accession>A0A812RTL8</accession>
<sequence length="196" mass="21965">MELVWDLPWYEKLHGYIMGVMALLVALGLFSFCQILRTCSSRGIRFEPPTGKGAVVKALPLGPSILGRDAPCTKTPWEMRSPYLSCHHPAMDSLQQVHRRRSLRLHAKERLHALSVMRSMMRGQAGKQEGTSHESQEMQLHVPTLRVHCMCQVPLPGTKPRGPPSSWLGPSTQIGTRDLDSLTLSVHNDTTLMLQH</sequence>
<evidence type="ECO:0000256" key="1">
    <source>
        <dbReference type="SAM" id="Phobius"/>
    </source>
</evidence>
<evidence type="ECO:0000313" key="2">
    <source>
        <dbReference type="EMBL" id="CAE7452108.1"/>
    </source>
</evidence>
<dbReference type="EMBL" id="CAJNDS010002368">
    <property type="protein sequence ID" value="CAE7452108.1"/>
    <property type="molecule type" value="Genomic_DNA"/>
</dbReference>
<organism evidence="2 3">
    <name type="scientific">Symbiodinium natans</name>
    <dbReference type="NCBI Taxonomy" id="878477"/>
    <lineage>
        <taxon>Eukaryota</taxon>
        <taxon>Sar</taxon>
        <taxon>Alveolata</taxon>
        <taxon>Dinophyceae</taxon>
        <taxon>Suessiales</taxon>
        <taxon>Symbiodiniaceae</taxon>
        <taxon>Symbiodinium</taxon>
    </lineage>
</organism>
<dbReference type="Proteomes" id="UP000604046">
    <property type="component" value="Unassembled WGS sequence"/>
</dbReference>
<proteinExistence type="predicted"/>
<dbReference type="AlphaFoldDB" id="A0A812RTL8"/>
<keyword evidence="3" id="KW-1185">Reference proteome</keyword>
<evidence type="ECO:0000313" key="3">
    <source>
        <dbReference type="Proteomes" id="UP000604046"/>
    </source>
</evidence>
<keyword evidence="1" id="KW-1133">Transmembrane helix</keyword>
<reference evidence="2" key="1">
    <citation type="submission" date="2021-02" db="EMBL/GenBank/DDBJ databases">
        <authorList>
            <person name="Dougan E. K."/>
            <person name="Rhodes N."/>
            <person name="Thang M."/>
            <person name="Chan C."/>
        </authorList>
    </citation>
    <scope>NUCLEOTIDE SEQUENCE</scope>
</reference>
<comment type="caution">
    <text evidence="2">The sequence shown here is derived from an EMBL/GenBank/DDBJ whole genome shotgun (WGS) entry which is preliminary data.</text>
</comment>
<name>A0A812RTL8_9DINO</name>
<feature type="transmembrane region" description="Helical" evidence="1">
    <location>
        <begin position="15"/>
        <end position="36"/>
    </location>
</feature>
<keyword evidence="1" id="KW-0472">Membrane</keyword>
<keyword evidence="1" id="KW-0812">Transmembrane</keyword>